<dbReference type="InterPro" id="IPR005249">
    <property type="entry name" value="YqeK"/>
</dbReference>
<dbReference type="Gene3D" id="1.10.3210.10">
    <property type="entry name" value="Hypothetical protein af1432"/>
    <property type="match status" value="1"/>
</dbReference>
<accession>A0A378NUS8</accession>
<name>A0A378NUS8_9FIRM</name>
<dbReference type="PANTHER" id="PTHR35795">
    <property type="entry name" value="SLR1885 PROTEIN"/>
    <property type="match status" value="1"/>
</dbReference>
<keyword evidence="5" id="KW-0408">Iron</keyword>
<dbReference type="Proteomes" id="UP000255234">
    <property type="component" value="Unassembled WGS sequence"/>
</dbReference>
<dbReference type="CDD" id="cd00077">
    <property type="entry name" value="HDc"/>
    <property type="match status" value="1"/>
</dbReference>
<evidence type="ECO:0000256" key="5">
    <source>
        <dbReference type="ARBA" id="ARBA00023004"/>
    </source>
</evidence>
<feature type="domain" description="HD" evidence="7">
    <location>
        <begin position="18"/>
        <end position="133"/>
    </location>
</feature>
<dbReference type="SMART" id="SM00471">
    <property type="entry name" value="HDc"/>
    <property type="match status" value="1"/>
</dbReference>
<dbReference type="EMBL" id="UGPP01000001">
    <property type="protein sequence ID" value="STY71595.1"/>
    <property type="molecule type" value="Genomic_DNA"/>
</dbReference>
<evidence type="ECO:0000256" key="2">
    <source>
        <dbReference type="ARBA" id="ARBA00022723"/>
    </source>
</evidence>
<dbReference type="NCBIfam" id="TIGR00488">
    <property type="entry name" value="bis(5'-nucleosyl)-tetraphosphatase (symmetrical) YqeK"/>
    <property type="match status" value="1"/>
</dbReference>
<dbReference type="InterPro" id="IPR006674">
    <property type="entry name" value="HD_domain"/>
</dbReference>
<evidence type="ECO:0000313" key="9">
    <source>
        <dbReference type="Proteomes" id="UP000255234"/>
    </source>
</evidence>
<dbReference type="STRING" id="1122216.GCA_000423385_00236"/>
<gene>
    <name evidence="8" type="ORF">NCTC10571_01756</name>
</gene>
<dbReference type="SUPFAM" id="SSF109604">
    <property type="entry name" value="HD-domain/PDEase-like"/>
    <property type="match status" value="1"/>
</dbReference>
<evidence type="ECO:0000256" key="6">
    <source>
        <dbReference type="ARBA" id="ARBA00049417"/>
    </source>
</evidence>
<dbReference type="PANTHER" id="PTHR35795:SF1">
    <property type="entry name" value="BIS(5'-NUCLEOSYL)-TETRAPHOSPHATASE, SYMMETRICAL"/>
    <property type="match status" value="1"/>
</dbReference>
<evidence type="ECO:0000256" key="4">
    <source>
        <dbReference type="ARBA" id="ARBA00022801"/>
    </source>
</evidence>
<keyword evidence="4" id="KW-0378">Hydrolase</keyword>
<evidence type="ECO:0000313" key="8">
    <source>
        <dbReference type="EMBL" id="STY71595.1"/>
    </source>
</evidence>
<sequence>MDINQMQTILQSNLKPNRYAHCLGVMDTAIILAKRFGVDEEQAAIAGLLHDCAREFATEDLIAECEKRHLYITDIDRQLPILMHAPLGTAIAKEKYDVHDTAILKAIASHTVGGANMSKLDKIVYLADMIEPHRKYDGLDKLRNQAMRQDLDTVMISAFDQSILFIMRKGHTIHPYTVAARNEILLQREL</sequence>
<dbReference type="RefSeq" id="WP_115151885.1">
    <property type="nucleotide sequence ID" value="NZ_UGPP01000001.1"/>
</dbReference>
<evidence type="ECO:0000256" key="3">
    <source>
        <dbReference type="ARBA" id="ARBA00022741"/>
    </source>
</evidence>
<comment type="catalytic activity">
    <reaction evidence="6">
        <text>P(1),P(4)-bis(5'-adenosyl) tetraphosphate + H2O = 2 ADP + 2 H(+)</text>
        <dbReference type="Rhea" id="RHEA:24252"/>
        <dbReference type="ChEBI" id="CHEBI:15377"/>
        <dbReference type="ChEBI" id="CHEBI:15378"/>
        <dbReference type="ChEBI" id="CHEBI:58141"/>
        <dbReference type="ChEBI" id="CHEBI:456216"/>
        <dbReference type="EC" id="3.6.1.41"/>
    </reaction>
</comment>
<keyword evidence="3" id="KW-0547">Nucleotide-binding</keyword>
<dbReference type="EC" id="3.6.1.41" evidence="1"/>
<dbReference type="GO" id="GO:0016779">
    <property type="term" value="F:nucleotidyltransferase activity"/>
    <property type="evidence" value="ECO:0007669"/>
    <property type="project" value="UniProtKB-KW"/>
</dbReference>
<dbReference type="PROSITE" id="PS51831">
    <property type="entry name" value="HD"/>
    <property type="match status" value="1"/>
</dbReference>
<organism evidence="8 9">
    <name type="scientific">Megamonas hypermegale</name>
    <dbReference type="NCBI Taxonomy" id="158847"/>
    <lineage>
        <taxon>Bacteria</taxon>
        <taxon>Bacillati</taxon>
        <taxon>Bacillota</taxon>
        <taxon>Negativicutes</taxon>
        <taxon>Selenomonadales</taxon>
        <taxon>Selenomonadaceae</taxon>
        <taxon>Megamonas</taxon>
    </lineage>
</organism>
<keyword evidence="2" id="KW-0479">Metal-binding</keyword>
<keyword evidence="8" id="KW-0808">Transferase</keyword>
<dbReference type="GO" id="GO:0000166">
    <property type="term" value="F:nucleotide binding"/>
    <property type="evidence" value="ECO:0007669"/>
    <property type="project" value="UniProtKB-KW"/>
</dbReference>
<proteinExistence type="predicted"/>
<evidence type="ECO:0000256" key="1">
    <source>
        <dbReference type="ARBA" id="ARBA00012506"/>
    </source>
</evidence>
<reference evidence="8 9" key="1">
    <citation type="submission" date="2018-06" db="EMBL/GenBank/DDBJ databases">
        <authorList>
            <consortium name="Pathogen Informatics"/>
            <person name="Doyle S."/>
        </authorList>
    </citation>
    <scope>NUCLEOTIDE SEQUENCE [LARGE SCALE GENOMIC DNA]</scope>
    <source>
        <strain evidence="8 9">NCTC10571</strain>
    </source>
</reference>
<dbReference type="GO" id="GO:0008803">
    <property type="term" value="F:bis(5'-nucleosyl)-tetraphosphatase (symmetrical) activity"/>
    <property type="evidence" value="ECO:0007669"/>
    <property type="project" value="UniProtKB-EC"/>
</dbReference>
<protein>
    <recommendedName>
        <fullName evidence="1">bis(5'-nucleosyl)-tetraphosphatase (symmetrical)</fullName>
        <ecNumber evidence="1">3.6.1.41</ecNumber>
    </recommendedName>
</protein>
<evidence type="ECO:0000259" key="7">
    <source>
        <dbReference type="PROSITE" id="PS51831"/>
    </source>
</evidence>
<dbReference type="Pfam" id="PF01966">
    <property type="entry name" value="HD"/>
    <property type="match status" value="1"/>
</dbReference>
<dbReference type="InterPro" id="IPR051094">
    <property type="entry name" value="Diverse_Catalytic_Enzymes"/>
</dbReference>
<keyword evidence="8" id="KW-0548">Nucleotidyltransferase</keyword>
<dbReference type="GO" id="GO:0046872">
    <property type="term" value="F:metal ion binding"/>
    <property type="evidence" value="ECO:0007669"/>
    <property type="project" value="UniProtKB-KW"/>
</dbReference>
<dbReference type="AlphaFoldDB" id="A0A378NUS8"/>
<dbReference type="InterPro" id="IPR003607">
    <property type="entry name" value="HD/PDEase_dom"/>
</dbReference>